<name>A0ABR2C8K9_9ROSI</name>
<feature type="region of interest" description="Disordered" evidence="3">
    <location>
        <begin position="89"/>
        <end position="108"/>
    </location>
</feature>
<comment type="caution">
    <text evidence="4">The sequence shown here is derived from an EMBL/GenBank/DDBJ whole genome shotgun (WGS) entry which is preliminary data.</text>
</comment>
<dbReference type="EMBL" id="JBBPBM010000063">
    <property type="protein sequence ID" value="KAK8515755.1"/>
    <property type="molecule type" value="Genomic_DNA"/>
</dbReference>
<evidence type="ECO:0000313" key="5">
    <source>
        <dbReference type="Proteomes" id="UP001472677"/>
    </source>
</evidence>
<comment type="similarity">
    <text evidence="1">Belongs to the ATP-dependent AMP-binding enzyme family.</text>
</comment>
<sequence length="108" mass="11853">MEQVSSDGESEAESETWGVRTPGMTEADVVDPESGVSVKRDGSTLGEIVLRGACVMLGNEYCRAKLPHYMVPKTVVFKEELPKINMEDSEETFERNLGTANIPEPDGF</sequence>
<proteinExistence type="inferred from homology"/>
<feature type="region of interest" description="Disordered" evidence="3">
    <location>
        <begin position="1"/>
        <end position="40"/>
    </location>
</feature>
<evidence type="ECO:0000313" key="4">
    <source>
        <dbReference type="EMBL" id="KAK8515755.1"/>
    </source>
</evidence>
<keyword evidence="5" id="KW-1185">Reference proteome</keyword>
<evidence type="ECO:0000256" key="1">
    <source>
        <dbReference type="ARBA" id="ARBA00006432"/>
    </source>
</evidence>
<accession>A0ABR2C8K9</accession>
<dbReference type="SUPFAM" id="SSF56801">
    <property type="entry name" value="Acetyl-CoA synthetase-like"/>
    <property type="match status" value="1"/>
</dbReference>
<gene>
    <name evidence="4" type="ORF">V6N12_075781</name>
</gene>
<keyword evidence="2" id="KW-0436">Ligase</keyword>
<dbReference type="PANTHER" id="PTHR43859:SF57">
    <property type="entry name" value="ACYL-ACTIVATING ENZYME 8-RELATED"/>
    <property type="match status" value="1"/>
</dbReference>
<evidence type="ECO:0000256" key="3">
    <source>
        <dbReference type="SAM" id="MobiDB-lite"/>
    </source>
</evidence>
<dbReference type="PANTHER" id="PTHR43859">
    <property type="entry name" value="ACYL-ACTIVATING ENZYME"/>
    <property type="match status" value="1"/>
</dbReference>
<evidence type="ECO:0000256" key="2">
    <source>
        <dbReference type="ARBA" id="ARBA00022598"/>
    </source>
</evidence>
<dbReference type="Proteomes" id="UP001472677">
    <property type="component" value="Unassembled WGS sequence"/>
</dbReference>
<reference evidence="4 5" key="1">
    <citation type="journal article" date="2024" name="G3 (Bethesda)">
        <title>Genome assembly of Hibiscus sabdariffa L. provides insights into metabolisms of medicinal natural products.</title>
        <authorList>
            <person name="Kim T."/>
        </authorList>
    </citation>
    <scope>NUCLEOTIDE SEQUENCE [LARGE SCALE GENOMIC DNA]</scope>
    <source>
        <strain evidence="4">TK-2024</strain>
        <tissue evidence="4">Old leaves</tissue>
    </source>
</reference>
<protein>
    <submittedName>
        <fullName evidence="4">Uncharacterized protein</fullName>
    </submittedName>
</protein>
<organism evidence="4 5">
    <name type="scientific">Hibiscus sabdariffa</name>
    <name type="common">roselle</name>
    <dbReference type="NCBI Taxonomy" id="183260"/>
    <lineage>
        <taxon>Eukaryota</taxon>
        <taxon>Viridiplantae</taxon>
        <taxon>Streptophyta</taxon>
        <taxon>Embryophyta</taxon>
        <taxon>Tracheophyta</taxon>
        <taxon>Spermatophyta</taxon>
        <taxon>Magnoliopsida</taxon>
        <taxon>eudicotyledons</taxon>
        <taxon>Gunneridae</taxon>
        <taxon>Pentapetalae</taxon>
        <taxon>rosids</taxon>
        <taxon>malvids</taxon>
        <taxon>Malvales</taxon>
        <taxon>Malvaceae</taxon>
        <taxon>Malvoideae</taxon>
        <taxon>Hibiscus</taxon>
    </lineage>
</organism>